<evidence type="ECO:0000313" key="3">
    <source>
        <dbReference type="Proteomes" id="UP000036987"/>
    </source>
</evidence>
<proteinExistence type="predicted"/>
<dbReference type="PANTHER" id="PTHR46855">
    <property type="entry name" value="OSJNBB0038F03.10 PROTEIN"/>
    <property type="match status" value="1"/>
</dbReference>
<keyword evidence="3" id="KW-1185">Reference proteome</keyword>
<dbReference type="InterPro" id="IPR044589">
    <property type="entry name" value="GATA26/27"/>
</dbReference>
<name>A0A0K9NVL2_ZOSMR</name>
<evidence type="ECO:0000313" key="2">
    <source>
        <dbReference type="EMBL" id="KMZ60663.1"/>
    </source>
</evidence>
<feature type="region of interest" description="Disordered" evidence="1">
    <location>
        <begin position="41"/>
        <end position="92"/>
    </location>
</feature>
<comment type="caution">
    <text evidence="2">The sequence shown here is derived from an EMBL/GenBank/DDBJ whole genome shotgun (WGS) entry which is preliminary data.</text>
</comment>
<dbReference type="STRING" id="29655.A0A0K9NVL2"/>
<dbReference type="PANTHER" id="PTHR46855:SF1">
    <property type="entry name" value="GATA TRANSCRIPTION FACTOR 26"/>
    <property type="match status" value="1"/>
</dbReference>
<reference evidence="3" key="1">
    <citation type="journal article" date="2016" name="Nature">
        <title>The genome of the seagrass Zostera marina reveals angiosperm adaptation to the sea.</title>
        <authorList>
            <person name="Olsen J.L."/>
            <person name="Rouze P."/>
            <person name="Verhelst B."/>
            <person name="Lin Y.-C."/>
            <person name="Bayer T."/>
            <person name="Collen J."/>
            <person name="Dattolo E."/>
            <person name="De Paoli E."/>
            <person name="Dittami S."/>
            <person name="Maumus F."/>
            <person name="Michel G."/>
            <person name="Kersting A."/>
            <person name="Lauritano C."/>
            <person name="Lohaus R."/>
            <person name="Toepel M."/>
            <person name="Tonon T."/>
            <person name="Vanneste K."/>
            <person name="Amirebrahimi M."/>
            <person name="Brakel J."/>
            <person name="Bostroem C."/>
            <person name="Chovatia M."/>
            <person name="Grimwood J."/>
            <person name="Jenkins J.W."/>
            <person name="Jueterbock A."/>
            <person name="Mraz A."/>
            <person name="Stam W.T."/>
            <person name="Tice H."/>
            <person name="Bornberg-Bauer E."/>
            <person name="Green P.J."/>
            <person name="Pearson G.A."/>
            <person name="Procaccini G."/>
            <person name="Duarte C.M."/>
            <person name="Schmutz J."/>
            <person name="Reusch T.B.H."/>
            <person name="Van de Peer Y."/>
        </authorList>
    </citation>
    <scope>NUCLEOTIDE SEQUENCE [LARGE SCALE GENOMIC DNA]</scope>
    <source>
        <strain evidence="3">cv. Finnish</strain>
    </source>
</reference>
<dbReference type="OrthoDB" id="515401at2759"/>
<accession>A0A0K9NVL2</accession>
<sequence length="132" mass="14980">MFSLWHYENGPPEKPVLFNAYGSRWKTKSTLANYMPLNARPSLTSYKKSSTADNRKDKGKSKKESPSKHCRKRSALRETDEDNDVNDTDRNNILDSYGNLIINGISSTSISPNFGRRQHFANSNISDGMSKF</sequence>
<dbReference type="AlphaFoldDB" id="A0A0K9NVL2"/>
<dbReference type="GO" id="GO:0000976">
    <property type="term" value="F:transcription cis-regulatory region binding"/>
    <property type="evidence" value="ECO:0000318"/>
    <property type="project" value="GO_Central"/>
</dbReference>
<gene>
    <name evidence="2" type="ORF">ZOSMA_581G00020</name>
</gene>
<dbReference type="EMBL" id="LFYR01001592">
    <property type="protein sequence ID" value="KMZ60663.1"/>
    <property type="molecule type" value="Genomic_DNA"/>
</dbReference>
<evidence type="ECO:0000256" key="1">
    <source>
        <dbReference type="SAM" id="MobiDB-lite"/>
    </source>
</evidence>
<organism evidence="2 3">
    <name type="scientific">Zostera marina</name>
    <name type="common">Eelgrass</name>
    <dbReference type="NCBI Taxonomy" id="29655"/>
    <lineage>
        <taxon>Eukaryota</taxon>
        <taxon>Viridiplantae</taxon>
        <taxon>Streptophyta</taxon>
        <taxon>Embryophyta</taxon>
        <taxon>Tracheophyta</taxon>
        <taxon>Spermatophyta</taxon>
        <taxon>Magnoliopsida</taxon>
        <taxon>Liliopsida</taxon>
        <taxon>Zosteraceae</taxon>
        <taxon>Zostera</taxon>
    </lineage>
</organism>
<protein>
    <submittedName>
        <fullName evidence="2">Uncharacterized protein</fullName>
    </submittedName>
</protein>
<dbReference type="Proteomes" id="UP000036987">
    <property type="component" value="Unassembled WGS sequence"/>
</dbReference>
<feature type="compositionally biased region" description="Polar residues" evidence="1">
    <location>
        <begin position="41"/>
        <end position="52"/>
    </location>
</feature>